<feature type="domain" description="NIF system FeS cluster assembly NifU N-terminal" evidence="1">
    <location>
        <begin position="8"/>
        <end position="121"/>
    </location>
</feature>
<reference evidence="2" key="1">
    <citation type="journal article" date="2012" name="Science">
        <title>Fermentation, hydrogen, and sulfur metabolism in multiple uncultivated bacterial phyla.</title>
        <authorList>
            <person name="Wrighton K.C."/>
            <person name="Thomas B.C."/>
            <person name="Sharon I."/>
            <person name="Miller C.S."/>
            <person name="Castelle C.J."/>
            <person name="VerBerkmoes N.C."/>
            <person name="Wilkins M.J."/>
            <person name="Hettich R.L."/>
            <person name="Lipton M.S."/>
            <person name="Williams K.H."/>
            <person name="Long P.E."/>
            <person name="Banfield J.F."/>
        </authorList>
    </citation>
    <scope>NUCLEOTIDE SEQUENCE [LARGE SCALE GENOMIC DNA]</scope>
</reference>
<comment type="caution">
    <text evidence="2">The sequence shown here is derived from an EMBL/GenBank/DDBJ whole genome shotgun (WGS) entry which is preliminary data.</text>
</comment>
<evidence type="ECO:0000313" key="2">
    <source>
        <dbReference type="EMBL" id="EKE29484.1"/>
    </source>
</evidence>
<dbReference type="GO" id="GO:0005506">
    <property type="term" value="F:iron ion binding"/>
    <property type="evidence" value="ECO:0007669"/>
    <property type="project" value="InterPro"/>
</dbReference>
<dbReference type="InterPro" id="IPR002871">
    <property type="entry name" value="NIF_FeS_clus_asmbl_NifU_N"/>
</dbReference>
<dbReference type="GO" id="GO:0051536">
    <property type="term" value="F:iron-sulfur cluster binding"/>
    <property type="evidence" value="ECO:0007669"/>
    <property type="project" value="InterPro"/>
</dbReference>
<organism evidence="2">
    <name type="scientific">uncultured bacterium</name>
    <name type="common">gcode 4</name>
    <dbReference type="NCBI Taxonomy" id="1234023"/>
    <lineage>
        <taxon>Bacteria</taxon>
        <taxon>environmental samples</taxon>
    </lineage>
</organism>
<dbReference type="GO" id="GO:0016226">
    <property type="term" value="P:iron-sulfur cluster assembly"/>
    <property type="evidence" value="ECO:0007669"/>
    <property type="project" value="InterPro"/>
</dbReference>
<dbReference type="EMBL" id="AMFJ01000164">
    <property type="protein sequence ID" value="EKE29484.1"/>
    <property type="molecule type" value="Genomic_DNA"/>
</dbReference>
<accession>K2GGE4</accession>
<dbReference type="Pfam" id="PF01592">
    <property type="entry name" value="NifU_N"/>
    <property type="match status" value="1"/>
</dbReference>
<name>K2GGE4_9BACT</name>
<dbReference type="AlphaFoldDB" id="K2GGE4"/>
<sequence>MSEGIELITEYAKNPSNKYEMENFDIVHNEESRVCWDTVMVFLKIEWGKIADFSFTWNTSIITTASASIFWESIIGMEISEILDLNIEYIVSLIWAVSPKRKHAATLAILATRNAIHKYLKDWITDDFSDVLE</sequence>
<gene>
    <name evidence="2" type="ORF">ACD_2C00164G0005</name>
</gene>
<dbReference type="Gene3D" id="3.90.1010.10">
    <property type="match status" value="1"/>
</dbReference>
<protein>
    <recommendedName>
        <fullName evidence="1">NIF system FeS cluster assembly NifU N-terminal domain-containing protein</fullName>
    </recommendedName>
</protein>
<evidence type="ECO:0000259" key="1">
    <source>
        <dbReference type="Pfam" id="PF01592"/>
    </source>
</evidence>
<proteinExistence type="predicted"/>
<dbReference type="SUPFAM" id="SSF82649">
    <property type="entry name" value="SufE/NifU"/>
    <property type="match status" value="1"/>
</dbReference>